<sequence length="95" mass="11459">MSDAPVSLSRGQRYRESVIFVGVHPLVQYHNLISHTRFYAKLLFFCFLKPLKAIIYVLSRRKMRRLLNLYEQYALHRSTRFICFLKKKKKNCSKF</sequence>
<reference evidence="3" key="1">
    <citation type="journal article" date="2016" name="Nature">
        <title>Genome evolution in the allotetraploid frog Xenopus laevis.</title>
        <authorList>
            <person name="Session A.M."/>
            <person name="Uno Y."/>
            <person name="Kwon T."/>
            <person name="Chapman J.A."/>
            <person name="Toyoda A."/>
            <person name="Takahashi S."/>
            <person name="Fukui A."/>
            <person name="Hikosaka A."/>
            <person name="Suzuki A."/>
            <person name="Kondo M."/>
            <person name="van Heeringen S.J."/>
            <person name="Quigley I."/>
            <person name="Heinz S."/>
            <person name="Ogino H."/>
            <person name="Ochi H."/>
            <person name="Hellsten U."/>
            <person name="Lyons J.B."/>
            <person name="Simakov O."/>
            <person name="Putnam N."/>
            <person name="Stites J."/>
            <person name="Kuroki Y."/>
            <person name="Tanaka T."/>
            <person name="Michiue T."/>
            <person name="Watanabe M."/>
            <person name="Bogdanovic O."/>
            <person name="Lister R."/>
            <person name="Georgiou G."/>
            <person name="Paranjpe S.S."/>
            <person name="van Kruijsbergen I."/>
            <person name="Shu S."/>
            <person name="Carlson J."/>
            <person name="Kinoshita T."/>
            <person name="Ohta Y."/>
            <person name="Mawaribuchi S."/>
            <person name="Jenkins J."/>
            <person name="Grimwood J."/>
            <person name="Schmutz J."/>
            <person name="Mitros T."/>
            <person name="Mozaffari S.V."/>
            <person name="Suzuki Y."/>
            <person name="Haramoto Y."/>
            <person name="Yamamoto T.S."/>
            <person name="Takagi C."/>
            <person name="Heald R."/>
            <person name="Miller K."/>
            <person name="Haudenschild C."/>
            <person name="Kitzman J."/>
            <person name="Nakayama T."/>
            <person name="Izutsu Y."/>
            <person name="Robert J."/>
            <person name="Fortriede J."/>
            <person name="Burns K."/>
            <person name="Lotay V."/>
            <person name="Karimi K."/>
            <person name="Yasuoka Y."/>
            <person name="Dichmann D.S."/>
            <person name="Flajnik M.F."/>
            <person name="Houston D.W."/>
            <person name="Shendure J."/>
            <person name="DuPasquier L."/>
            <person name="Vize P.D."/>
            <person name="Zorn A.M."/>
            <person name="Ito M."/>
            <person name="Marcotte E.M."/>
            <person name="Wallingford J.B."/>
            <person name="Ito Y."/>
            <person name="Asashima M."/>
            <person name="Ueno N."/>
            <person name="Matsuda Y."/>
            <person name="Veenstra G.J."/>
            <person name="Fujiyama A."/>
            <person name="Harland R.M."/>
            <person name="Taira M."/>
            <person name="Rokhsar D.S."/>
        </authorList>
    </citation>
    <scope>NUCLEOTIDE SEQUENCE [LARGE SCALE GENOMIC DNA]</scope>
    <source>
        <strain evidence="3">J</strain>
    </source>
</reference>
<proteinExistence type="predicted"/>
<feature type="transmembrane region" description="Helical" evidence="1">
    <location>
        <begin position="38"/>
        <end position="58"/>
    </location>
</feature>
<gene>
    <name evidence="2" type="ORF">XELAEV_18029805mg</name>
</gene>
<keyword evidence="1" id="KW-0472">Membrane</keyword>
<dbReference type="EMBL" id="CM004475">
    <property type="protein sequence ID" value="OCT78718.1"/>
    <property type="molecule type" value="Genomic_DNA"/>
</dbReference>
<name>A0A974CSU1_XENLA</name>
<dbReference type="Proteomes" id="UP000694892">
    <property type="component" value="Chromosome 5S"/>
</dbReference>
<evidence type="ECO:0000313" key="2">
    <source>
        <dbReference type="EMBL" id="OCT78718.1"/>
    </source>
</evidence>
<evidence type="ECO:0000256" key="1">
    <source>
        <dbReference type="SAM" id="Phobius"/>
    </source>
</evidence>
<evidence type="ECO:0000313" key="3">
    <source>
        <dbReference type="Proteomes" id="UP000694892"/>
    </source>
</evidence>
<dbReference type="AlphaFoldDB" id="A0A974CSU1"/>
<organism evidence="2 3">
    <name type="scientific">Xenopus laevis</name>
    <name type="common">African clawed frog</name>
    <dbReference type="NCBI Taxonomy" id="8355"/>
    <lineage>
        <taxon>Eukaryota</taxon>
        <taxon>Metazoa</taxon>
        <taxon>Chordata</taxon>
        <taxon>Craniata</taxon>
        <taxon>Vertebrata</taxon>
        <taxon>Euteleostomi</taxon>
        <taxon>Amphibia</taxon>
        <taxon>Batrachia</taxon>
        <taxon>Anura</taxon>
        <taxon>Pipoidea</taxon>
        <taxon>Pipidae</taxon>
        <taxon>Xenopodinae</taxon>
        <taxon>Xenopus</taxon>
        <taxon>Xenopus</taxon>
    </lineage>
</organism>
<protein>
    <submittedName>
        <fullName evidence="2">Uncharacterized protein</fullName>
    </submittedName>
</protein>
<keyword evidence="1" id="KW-0812">Transmembrane</keyword>
<accession>A0A974CSU1</accession>
<keyword evidence="1" id="KW-1133">Transmembrane helix</keyword>